<dbReference type="Proteomes" id="UP000317422">
    <property type="component" value="Unassembled WGS sequence"/>
</dbReference>
<name>A0A543N6Y3_9ACTN</name>
<feature type="transmembrane region" description="Helical" evidence="2">
    <location>
        <begin position="336"/>
        <end position="355"/>
    </location>
</feature>
<feature type="transmembrane region" description="Helical" evidence="2">
    <location>
        <begin position="484"/>
        <end position="508"/>
    </location>
</feature>
<dbReference type="AlphaFoldDB" id="A0A543N6Y3"/>
<feature type="transmembrane region" description="Helical" evidence="2">
    <location>
        <begin position="230"/>
        <end position="250"/>
    </location>
</feature>
<evidence type="ECO:0000256" key="2">
    <source>
        <dbReference type="SAM" id="Phobius"/>
    </source>
</evidence>
<keyword evidence="4" id="KW-1185">Reference proteome</keyword>
<evidence type="ECO:0000313" key="3">
    <source>
        <dbReference type="EMBL" id="TQN27598.1"/>
    </source>
</evidence>
<keyword evidence="2" id="KW-1133">Transmembrane helix</keyword>
<keyword evidence="2" id="KW-0812">Transmembrane</keyword>
<feature type="transmembrane region" description="Helical" evidence="2">
    <location>
        <begin position="111"/>
        <end position="131"/>
    </location>
</feature>
<feature type="region of interest" description="Disordered" evidence="1">
    <location>
        <begin position="759"/>
        <end position="814"/>
    </location>
</feature>
<protein>
    <recommendedName>
        <fullName evidence="5">Integral membrane protein</fullName>
    </recommendedName>
</protein>
<comment type="caution">
    <text evidence="3">The sequence shown here is derived from an EMBL/GenBank/DDBJ whole genome shotgun (WGS) entry which is preliminary data.</text>
</comment>
<evidence type="ECO:0000313" key="4">
    <source>
        <dbReference type="Proteomes" id="UP000317422"/>
    </source>
</evidence>
<dbReference type="InterPro" id="IPR029058">
    <property type="entry name" value="AB_hydrolase_fold"/>
</dbReference>
<sequence>MRAERAAVLRIHGVSGGDPEELLDVESTKRVAGDGLAGFFRWRPPEDTRSLSGVPREIYTWGNLTSGRSSRALWLLLLPFMLVNIAYWMRPGHTSPQSPLASRMADGAYGTAVRLLALSLTALLTLAAAGVGMDLVAWQCGGAGRACAELRPWLGFLSRPDAPLATPGRSLAAGTVLPLAAVLLLWLLSRRTGSVYEVASADATPTHHATAPLSHPGFWRNSAVMGRLRSAHVAVALGTVAVLLLVPPLAHDLSRGAPAAGAGLACALAAALACCTGSVLVPGTDERWNRRADLACALLRTVVLVLLAGVLAYALWPRPGWEASGELPGHSTALNAVFAFQCVLGVVLFTAALLLHARHRTHDDIPLRGTAGPATAVLGALLGGVFSAAVVYQTAGWLGGCFPPSSGGEACLALRPPTAYAWLQLAFTLEAGIVLALSGVLAVVLAVRTRRERDVVAARYGRDRRARRTGEIARARAWGGLTEALPPCLVAVLSPAVALILLGVYAALTGQITATAFGAERVVSGPVSALARAGEGLQEAVTFLVTVGSWLGGLFLAVLAGLGRSAYQNRPTRRAVGMLWDVGTFWPRSAHPLAPPSYAERAVPQLTARVQHLAAHGTGVVLSGHSQGSVLAAAAVWQLPDECSRRVALLTHGSPLYRLYTRYFPACFHPGALASVADGVAQWRNLWRRTDSIGGPVRVRSGGRLSTVAVEAPLPDPRCYDVPAGEAVYPDVAGHSDYTGDPAYRDALAVCSALVAAPRPGSPAAVGAPDPAHGGPDVEEVDQGGDEGQEHEHPLSGEDGAQRDEGPHAEQDQP</sequence>
<feature type="transmembrane region" description="Helical" evidence="2">
    <location>
        <begin position="294"/>
        <end position="316"/>
    </location>
</feature>
<feature type="transmembrane region" description="Helical" evidence="2">
    <location>
        <begin position="72"/>
        <end position="90"/>
    </location>
</feature>
<feature type="compositionally biased region" description="Acidic residues" evidence="1">
    <location>
        <begin position="777"/>
        <end position="787"/>
    </location>
</feature>
<evidence type="ECO:0008006" key="5">
    <source>
        <dbReference type="Google" id="ProtNLM"/>
    </source>
</evidence>
<proteinExistence type="predicted"/>
<evidence type="ECO:0000256" key="1">
    <source>
        <dbReference type="SAM" id="MobiDB-lite"/>
    </source>
</evidence>
<accession>A0A543N6Y3</accession>
<organism evidence="3 4">
    <name type="scientific">Haloactinospora alba</name>
    <dbReference type="NCBI Taxonomy" id="405555"/>
    <lineage>
        <taxon>Bacteria</taxon>
        <taxon>Bacillati</taxon>
        <taxon>Actinomycetota</taxon>
        <taxon>Actinomycetes</taxon>
        <taxon>Streptosporangiales</taxon>
        <taxon>Nocardiopsidaceae</taxon>
        <taxon>Haloactinospora</taxon>
    </lineage>
</organism>
<feature type="transmembrane region" description="Helical" evidence="2">
    <location>
        <begin position="376"/>
        <end position="399"/>
    </location>
</feature>
<keyword evidence="2" id="KW-0472">Membrane</keyword>
<feature type="compositionally biased region" description="Basic and acidic residues" evidence="1">
    <location>
        <begin position="788"/>
        <end position="814"/>
    </location>
</feature>
<dbReference type="SUPFAM" id="SSF53474">
    <property type="entry name" value="alpha/beta-Hydrolases"/>
    <property type="match status" value="1"/>
</dbReference>
<feature type="transmembrane region" description="Helical" evidence="2">
    <location>
        <begin position="419"/>
        <end position="447"/>
    </location>
</feature>
<feature type="transmembrane region" description="Helical" evidence="2">
    <location>
        <begin position="540"/>
        <end position="563"/>
    </location>
</feature>
<reference evidence="3 4" key="1">
    <citation type="submission" date="2019-06" db="EMBL/GenBank/DDBJ databases">
        <title>Sequencing the genomes of 1000 actinobacteria strains.</title>
        <authorList>
            <person name="Klenk H.-P."/>
        </authorList>
    </citation>
    <scope>NUCLEOTIDE SEQUENCE [LARGE SCALE GENOMIC DNA]</scope>
    <source>
        <strain evidence="3 4">DSM 45015</strain>
    </source>
</reference>
<feature type="transmembrane region" description="Helical" evidence="2">
    <location>
        <begin position="262"/>
        <end position="282"/>
    </location>
</feature>
<dbReference type="EMBL" id="VFQC01000003">
    <property type="protein sequence ID" value="TQN27598.1"/>
    <property type="molecule type" value="Genomic_DNA"/>
</dbReference>
<gene>
    <name evidence="3" type="ORF">FHX37_4320</name>
</gene>